<dbReference type="Pfam" id="PF12897">
    <property type="entry name" value="Asp_aminotransf"/>
    <property type="match status" value="1"/>
</dbReference>
<reference evidence="1 2" key="1">
    <citation type="submission" date="2018-08" db="EMBL/GenBank/DDBJ databases">
        <title>Acidipila sp. 4G-K13, an acidobacterium isolated from forest soil.</title>
        <authorList>
            <person name="Gao Z.-H."/>
            <person name="Qiu L.-H."/>
        </authorList>
    </citation>
    <scope>NUCLEOTIDE SEQUENCE [LARGE SCALE GENOMIC DNA]</scope>
    <source>
        <strain evidence="1 2">4G-K13</strain>
    </source>
</reference>
<dbReference type="GO" id="GO:0004069">
    <property type="term" value="F:L-aspartate:2-oxoglutarate aminotransferase activity"/>
    <property type="evidence" value="ECO:0007669"/>
    <property type="project" value="InterPro"/>
</dbReference>
<dbReference type="InterPro" id="IPR015424">
    <property type="entry name" value="PyrdxlP-dep_Trfase"/>
</dbReference>
<organism evidence="1 2">
    <name type="scientific">Paracidobacterium acidisoli</name>
    <dbReference type="NCBI Taxonomy" id="2303751"/>
    <lineage>
        <taxon>Bacteria</taxon>
        <taxon>Pseudomonadati</taxon>
        <taxon>Acidobacteriota</taxon>
        <taxon>Terriglobia</taxon>
        <taxon>Terriglobales</taxon>
        <taxon>Acidobacteriaceae</taxon>
        <taxon>Paracidobacterium</taxon>
    </lineage>
</organism>
<keyword evidence="1" id="KW-0032">Aminotransferase</keyword>
<dbReference type="AlphaFoldDB" id="A0A372IP75"/>
<evidence type="ECO:0000313" key="2">
    <source>
        <dbReference type="Proteomes" id="UP000264702"/>
    </source>
</evidence>
<keyword evidence="1" id="KW-0808">Transferase</keyword>
<keyword evidence="2" id="KW-1185">Reference proteome</keyword>
<dbReference type="Gene3D" id="3.90.1150.10">
    <property type="entry name" value="Aspartate Aminotransferase, domain 1"/>
    <property type="match status" value="1"/>
</dbReference>
<dbReference type="Gene3D" id="3.40.640.10">
    <property type="entry name" value="Type I PLP-dependent aspartate aminotransferase-like (Major domain)"/>
    <property type="match status" value="1"/>
</dbReference>
<proteinExistence type="predicted"/>
<protein>
    <submittedName>
        <fullName evidence="1">Aminotransferase class I/II-fold pyridoxal phosphate-dependent enzyme</fullName>
    </submittedName>
</protein>
<dbReference type="CDD" id="cd00609">
    <property type="entry name" value="AAT_like"/>
    <property type="match status" value="1"/>
</dbReference>
<dbReference type="PANTHER" id="PTHR43799">
    <property type="entry name" value="AMINOTRANSFERASE, PUTATIVE-RELATED"/>
    <property type="match status" value="1"/>
</dbReference>
<dbReference type="EMBL" id="QVQT01000003">
    <property type="protein sequence ID" value="RFU16762.1"/>
    <property type="molecule type" value="Genomic_DNA"/>
</dbReference>
<dbReference type="RefSeq" id="WP_117298933.1">
    <property type="nucleotide sequence ID" value="NZ_QVQT02000003.1"/>
</dbReference>
<dbReference type="OrthoDB" id="9802328at2"/>
<evidence type="ECO:0000313" key="1">
    <source>
        <dbReference type="EMBL" id="RFU16762.1"/>
    </source>
</evidence>
<sequence>MTTEVAQAGVAESGVAAETIRAGYEAFKARGLKLNLTRGKPAPAQLDLSAELLALPGAADYMAEGVTDIRNYGGLQGLAEARRLFAGLMGAPAEQVIVANNASLALMHDTVVYALLKGTCDSEKPWSQQGEIAFLCPVPGYDRHFRICEDYGIRMIPVAMNADGPDMDEVERLAAGDASIRGIWCVPKYSNPTGAVYSDAVVERLAGMKTAAADFRIYWDNAYAVHHLTEEKVEIANILEACARQGHANRAYVFASTSKITLAGSGLALFASSKDNVKWLTARMTPRTIGPDKVNQLRHVRFLKDEAGITALMERQRALIAPKFEKVLEIFDEKLSDVAGVSWTRPKGGYFISLDVPPGCAKRVIELAKAAGVELTPAGATHPLGKDPEDRTIRIAPSFPELEEVALAAEGVAVCVKLTVEEKGQQRVSG</sequence>
<name>A0A372IP75_9BACT</name>
<dbReference type="InterPro" id="IPR024551">
    <property type="entry name" value="AspAT_Ic"/>
</dbReference>
<dbReference type="Proteomes" id="UP000264702">
    <property type="component" value="Unassembled WGS sequence"/>
</dbReference>
<dbReference type="SUPFAM" id="SSF53383">
    <property type="entry name" value="PLP-dependent transferases"/>
    <property type="match status" value="1"/>
</dbReference>
<dbReference type="InterPro" id="IPR015422">
    <property type="entry name" value="PyrdxlP-dep_Trfase_small"/>
</dbReference>
<comment type="caution">
    <text evidence="1">The sequence shown here is derived from an EMBL/GenBank/DDBJ whole genome shotgun (WGS) entry which is preliminary data.</text>
</comment>
<dbReference type="PANTHER" id="PTHR43799:SF1">
    <property type="entry name" value="ASPARTATE AMINOTRANSFERASE"/>
    <property type="match status" value="1"/>
</dbReference>
<gene>
    <name evidence="1" type="ORF">D0Y96_08405</name>
</gene>
<accession>A0A372IP75</accession>
<dbReference type="InterPro" id="IPR015421">
    <property type="entry name" value="PyrdxlP-dep_Trfase_major"/>
</dbReference>